<protein>
    <submittedName>
        <fullName evidence="2">PadR family transcriptional regulator</fullName>
    </submittedName>
</protein>
<feature type="domain" description="Transcription regulator PadR N-terminal" evidence="1">
    <location>
        <begin position="11"/>
        <end position="81"/>
    </location>
</feature>
<dbReference type="EMBL" id="CP010835">
    <property type="protein sequence ID" value="AMM53597.1"/>
    <property type="molecule type" value="Genomic_DNA"/>
</dbReference>
<dbReference type="STRING" id="1609559.TQ32_03210"/>
<dbReference type="KEGG" id="pyc:TQ32_03210"/>
<evidence type="ECO:0000259" key="1">
    <source>
        <dbReference type="Pfam" id="PF03551"/>
    </source>
</evidence>
<evidence type="ECO:0000313" key="2">
    <source>
        <dbReference type="EMBL" id="AMM53597.1"/>
    </source>
</evidence>
<dbReference type="PATRIC" id="fig|1609559.3.peg.674"/>
<dbReference type="InterPro" id="IPR036388">
    <property type="entry name" value="WH-like_DNA-bd_sf"/>
</dbReference>
<dbReference type="Gene3D" id="1.10.10.10">
    <property type="entry name" value="Winged helix-like DNA-binding domain superfamily/Winged helix DNA-binding domain"/>
    <property type="match status" value="1"/>
</dbReference>
<dbReference type="PANTHER" id="PTHR33169">
    <property type="entry name" value="PADR-FAMILY TRANSCRIPTIONAL REGULATOR"/>
    <property type="match status" value="1"/>
</dbReference>
<accession>A0A127B8T3</accession>
<dbReference type="InterPro" id="IPR005149">
    <property type="entry name" value="Tscrpt_reg_PadR_N"/>
</dbReference>
<dbReference type="Proteomes" id="UP000070587">
    <property type="component" value="Chromosome"/>
</dbReference>
<evidence type="ECO:0000313" key="3">
    <source>
        <dbReference type="Proteomes" id="UP000070587"/>
    </source>
</evidence>
<dbReference type="RefSeq" id="WP_068320941.1">
    <property type="nucleotide sequence ID" value="NZ_CP010835.1"/>
</dbReference>
<dbReference type="AlphaFoldDB" id="A0A127B8T3"/>
<reference evidence="2 3" key="2">
    <citation type="journal article" date="2016" name="Int. J. Syst. Evol. Microbiol.">
        <title>Pyrococcus kukulkanii sp. nov., a hyperthermophilic, piezophilic archaeon isolated from a deep-sea hydrothermal vent.</title>
        <authorList>
            <person name="Callac N."/>
            <person name="Oger P."/>
            <person name="Lesongeur F."/>
            <person name="Rattray J.E."/>
            <person name="Vannier P."/>
            <person name="Michoud G."/>
            <person name="Beauverger M."/>
            <person name="Gayet N."/>
            <person name="Rouxel O."/>
            <person name="Jebbar M."/>
            <person name="Godfroy A."/>
        </authorList>
    </citation>
    <scope>NUCLEOTIDE SEQUENCE [LARGE SCALE GENOMIC DNA]</scope>
    <source>
        <strain evidence="2 3">NCB100</strain>
    </source>
</reference>
<dbReference type="InterPro" id="IPR036390">
    <property type="entry name" value="WH_DNA-bd_sf"/>
</dbReference>
<reference evidence="3" key="1">
    <citation type="submission" date="2015-02" db="EMBL/GenBank/DDBJ databases">
        <title>Pyrococcus kukulkanii sp. nov., a novel hyperthermophilic archaeon isolated from a deep-sea hydrothermal vent at the Guaymas Basin.</title>
        <authorList>
            <person name="Oger P.M."/>
            <person name="Callac N."/>
            <person name="Jebbar M."/>
            <person name="Godfroy A."/>
        </authorList>
    </citation>
    <scope>NUCLEOTIDE SEQUENCE [LARGE SCALE GENOMIC DNA]</scope>
    <source>
        <strain evidence="3">NCB100</strain>
    </source>
</reference>
<dbReference type="Pfam" id="PF03551">
    <property type="entry name" value="PadR"/>
    <property type="match status" value="1"/>
</dbReference>
<dbReference type="OrthoDB" id="56053at2157"/>
<sequence length="98" mass="11702">MKYRDFLILHILHHAEKEGITGVFMMKELERHGYKVSPGTIYPLLHSMEKEGLLKSRWEVREGKRIRVYEITEEGTKVLEEGRKRVRELCKELLGEYE</sequence>
<organism evidence="2 3">
    <name type="scientific">Pyrococcus kukulkanii</name>
    <dbReference type="NCBI Taxonomy" id="1609559"/>
    <lineage>
        <taxon>Archaea</taxon>
        <taxon>Methanobacteriati</taxon>
        <taxon>Methanobacteriota</taxon>
        <taxon>Thermococci</taxon>
        <taxon>Thermococcales</taxon>
        <taxon>Thermococcaceae</taxon>
        <taxon>Pyrococcus</taxon>
    </lineage>
</organism>
<dbReference type="SUPFAM" id="SSF46785">
    <property type="entry name" value="Winged helix' DNA-binding domain"/>
    <property type="match status" value="1"/>
</dbReference>
<proteinExistence type="predicted"/>
<dbReference type="InterPro" id="IPR052509">
    <property type="entry name" value="Metal_resp_DNA-bind_regulator"/>
</dbReference>
<dbReference type="PANTHER" id="PTHR33169:SF14">
    <property type="entry name" value="TRANSCRIPTIONAL REGULATOR RV3488"/>
    <property type="match status" value="1"/>
</dbReference>
<dbReference type="GeneID" id="28490812"/>
<name>A0A127B8T3_9EURY</name>
<gene>
    <name evidence="2" type="ORF">TQ32_03210</name>
</gene>